<dbReference type="AlphaFoldDB" id="A0A7V3RHR9"/>
<dbReference type="InterPro" id="IPR051675">
    <property type="entry name" value="Endo/Exo/Phosphatase_dom_1"/>
</dbReference>
<dbReference type="GO" id="GO:0015627">
    <property type="term" value="C:type II protein secretion system complex"/>
    <property type="evidence" value="ECO:0007669"/>
    <property type="project" value="TreeGrafter"/>
</dbReference>
<keyword evidence="1" id="KW-0812">Transmembrane</keyword>
<dbReference type="PANTHER" id="PTHR21180">
    <property type="entry name" value="ENDONUCLEASE/EXONUCLEASE/PHOSPHATASE FAMILY DOMAIN-CONTAINING PROTEIN 1"/>
    <property type="match status" value="1"/>
</dbReference>
<dbReference type="GO" id="GO:0006281">
    <property type="term" value="P:DNA repair"/>
    <property type="evidence" value="ECO:0007669"/>
    <property type="project" value="InterPro"/>
</dbReference>
<sequence length="105" mass="11798">MSRKEVIILSSLIAIIFIINIFGYVKQKSNKRSYAMIIEEGIRQISINSADVEELCALPGIGPAIAQRIVEYRKKNGGFKSIDEIKAVKGIGEKLFEKIKPYIKI</sequence>
<name>A0A7V3RHR9_UNCW3</name>
<dbReference type="InterPro" id="IPR003583">
    <property type="entry name" value="Hlx-hairpin-Hlx_DNA-bd_motif"/>
</dbReference>
<dbReference type="Pfam" id="PF12836">
    <property type="entry name" value="HHH_3"/>
    <property type="match status" value="1"/>
</dbReference>
<dbReference type="InterPro" id="IPR004509">
    <property type="entry name" value="Competence_ComEA_HhH"/>
</dbReference>
<dbReference type="SUPFAM" id="SSF47781">
    <property type="entry name" value="RuvA domain 2-like"/>
    <property type="match status" value="1"/>
</dbReference>
<organism evidence="3">
    <name type="scientific">candidate division WOR-3 bacterium</name>
    <dbReference type="NCBI Taxonomy" id="2052148"/>
    <lineage>
        <taxon>Bacteria</taxon>
        <taxon>Bacteria division WOR-3</taxon>
    </lineage>
</organism>
<feature type="transmembrane region" description="Helical" evidence="1">
    <location>
        <begin position="6"/>
        <end position="25"/>
    </location>
</feature>
<evidence type="ECO:0000259" key="2">
    <source>
        <dbReference type="SMART" id="SM00278"/>
    </source>
</evidence>
<feature type="domain" description="Helix-hairpin-helix DNA-binding motif class 1" evidence="2">
    <location>
        <begin position="83"/>
        <end position="102"/>
    </location>
</feature>
<evidence type="ECO:0000256" key="1">
    <source>
        <dbReference type="SAM" id="Phobius"/>
    </source>
</evidence>
<proteinExistence type="predicted"/>
<dbReference type="NCBIfam" id="TIGR00426">
    <property type="entry name" value="competence protein ComEA helix-hairpin-helix repeat region"/>
    <property type="match status" value="1"/>
</dbReference>
<keyword evidence="1" id="KW-0472">Membrane</keyword>
<dbReference type="GO" id="GO:0003677">
    <property type="term" value="F:DNA binding"/>
    <property type="evidence" value="ECO:0007669"/>
    <property type="project" value="InterPro"/>
</dbReference>
<dbReference type="SMART" id="SM00278">
    <property type="entry name" value="HhH1"/>
    <property type="match status" value="2"/>
</dbReference>
<dbReference type="InterPro" id="IPR010994">
    <property type="entry name" value="RuvA_2-like"/>
</dbReference>
<dbReference type="Gene3D" id="1.10.150.320">
    <property type="entry name" value="Photosystem II 12 kDa extrinsic protein"/>
    <property type="match status" value="1"/>
</dbReference>
<gene>
    <name evidence="3" type="ORF">ENX68_05530</name>
</gene>
<accession>A0A7V3RHR9</accession>
<comment type="caution">
    <text evidence="3">The sequence shown here is derived from an EMBL/GenBank/DDBJ whole genome shotgun (WGS) entry which is preliminary data.</text>
</comment>
<dbReference type="EMBL" id="DTOZ01000144">
    <property type="protein sequence ID" value="HGE78442.1"/>
    <property type="molecule type" value="Genomic_DNA"/>
</dbReference>
<dbReference type="PANTHER" id="PTHR21180:SF32">
    <property type="entry name" value="ENDONUCLEASE_EXONUCLEASE_PHOSPHATASE FAMILY DOMAIN-CONTAINING PROTEIN 1"/>
    <property type="match status" value="1"/>
</dbReference>
<keyword evidence="1" id="KW-1133">Transmembrane helix</keyword>
<protein>
    <submittedName>
        <fullName evidence="3">Helix-hairpin-helix domain-containing protein</fullName>
    </submittedName>
</protein>
<reference evidence="3" key="1">
    <citation type="journal article" date="2020" name="mSystems">
        <title>Genome- and Community-Level Interaction Insights into Carbon Utilization and Element Cycling Functions of Hydrothermarchaeota in Hydrothermal Sediment.</title>
        <authorList>
            <person name="Zhou Z."/>
            <person name="Liu Y."/>
            <person name="Xu W."/>
            <person name="Pan J."/>
            <person name="Luo Z.H."/>
            <person name="Li M."/>
        </authorList>
    </citation>
    <scope>NUCLEOTIDE SEQUENCE [LARGE SCALE GENOMIC DNA]</scope>
    <source>
        <strain evidence="3">SpSt-961</strain>
    </source>
</reference>
<feature type="domain" description="Helix-hairpin-helix DNA-binding motif class 1" evidence="2">
    <location>
        <begin position="53"/>
        <end position="72"/>
    </location>
</feature>
<dbReference type="GO" id="GO:0015628">
    <property type="term" value="P:protein secretion by the type II secretion system"/>
    <property type="evidence" value="ECO:0007669"/>
    <property type="project" value="TreeGrafter"/>
</dbReference>
<evidence type="ECO:0000313" key="3">
    <source>
        <dbReference type="EMBL" id="HGE78442.1"/>
    </source>
</evidence>